<comment type="caution">
    <text evidence="1">The sequence shown here is derived from an EMBL/GenBank/DDBJ whole genome shotgun (WGS) entry which is preliminary data.</text>
</comment>
<evidence type="ECO:0000313" key="1">
    <source>
        <dbReference type="EMBL" id="GHB52870.1"/>
    </source>
</evidence>
<evidence type="ECO:0000313" key="2">
    <source>
        <dbReference type="Proteomes" id="UP000642809"/>
    </source>
</evidence>
<dbReference type="EMBL" id="BMYF01000032">
    <property type="protein sequence ID" value="GHB52870.1"/>
    <property type="molecule type" value="Genomic_DNA"/>
</dbReference>
<reference evidence="1" key="2">
    <citation type="submission" date="2020-09" db="EMBL/GenBank/DDBJ databases">
        <authorList>
            <person name="Sun Q."/>
            <person name="Kim S."/>
        </authorList>
    </citation>
    <scope>NUCLEOTIDE SEQUENCE</scope>
    <source>
        <strain evidence="1">KCTC 23224</strain>
    </source>
</reference>
<proteinExistence type="predicted"/>
<dbReference type="SUPFAM" id="SSF47413">
    <property type="entry name" value="lambda repressor-like DNA-binding domains"/>
    <property type="match status" value="1"/>
</dbReference>
<gene>
    <name evidence="1" type="ORF">GCM10008106_36820</name>
</gene>
<sequence>MANNLVYLLLDISSSEMKMETNATQYWLSPPGDTILETMEKVGLSKKVLAERLELSIEAFDFLLEGRMALTSELAISLEKALDIPASFWIAREENFRNEWSNSKVH</sequence>
<reference evidence="1" key="1">
    <citation type="journal article" date="2014" name="Int. J. Syst. Evol. Microbiol.">
        <title>Complete genome sequence of Corynebacterium casei LMG S-19264T (=DSM 44701T), isolated from a smear-ripened cheese.</title>
        <authorList>
            <consortium name="US DOE Joint Genome Institute (JGI-PGF)"/>
            <person name="Walter F."/>
            <person name="Albersmeier A."/>
            <person name="Kalinowski J."/>
            <person name="Ruckert C."/>
        </authorList>
    </citation>
    <scope>NUCLEOTIDE SEQUENCE</scope>
    <source>
        <strain evidence="1">KCTC 23224</strain>
    </source>
</reference>
<dbReference type="Proteomes" id="UP000642809">
    <property type="component" value="Unassembled WGS sequence"/>
</dbReference>
<protein>
    <recommendedName>
        <fullName evidence="3">Addiction module antidote protein, HigA family</fullName>
    </recommendedName>
</protein>
<organism evidence="1 2">
    <name type="scientific">Mongoliitalea lutea</name>
    <dbReference type="NCBI Taxonomy" id="849756"/>
    <lineage>
        <taxon>Bacteria</taxon>
        <taxon>Pseudomonadati</taxon>
        <taxon>Bacteroidota</taxon>
        <taxon>Cytophagia</taxon>
        <taxon>Cytophagales</taxon>
        <taxon>Cyclobacteriaceae</taxon>
        <taxon>Mongoliitalea</taxon>
    </lineage>
</organism>
<dbReference type="Gene3D" id="1.10.260.40">
    <property type="entry name" value="lambda repressor-like DNA-binding domains"/>
    <property type="match status" value="1"/>
</dbReference>
<dbReference type="GO" id="GO:0003677">
    <property type="term" value="F:DNA binding"/>
    <property type="evidence" value="ECO:0007669"/>
    <property type="project" value="InterPro"/>
</dbReference>
<keyword evidence="2" id="KW-1185">Reference proteome</keyword>
<dbReference type="AlphaFoldDB" id="A0A8J3D0X5"/>
<accession>A0A8J3D0X5</accession>
<name>A0A8J3D0X5_9BACT</name>
<dbReference type="InterPro" id="IPR010982">
    <property type="entry name" value="Lambda_DNA-bd_dom_sf"/>
</dbReference>
<evidence type="ECO:0008006" key="3">
    <source>
        <dbReference type="Google" id="ProtNLM"/>
    </source>
</evidence>